<accession>A0A369WA17</accession>
<dbReference type="Proteomes" id="UP000253759">
    <property type="component" value="Unassembled WGS sequence"/>
</dbReference>
<gene>
    <name evidence="3" type="ORF">DVH29_09165</name>
</gene>
<evidence type="ECO:0000313" key="4">
    <source>
        <dbReference type="Proteomes" id="UP000253759"/>
    </source>
</evidence>
<keyword evidence="2" id="KW-0812">Transmembrane</keyword>
<dbReference type="RefSeq" id="WP_114645878.1">
    <property type="nucleotide sequence ID" value="NZ_QQNH01000010.1"/>
</dbReference>
<keyword evidence="4" id="KW-1185">Reference proteome</keyword>
<feature type="region of interest" description="Disordered" evidence="1">
    <location>
        <begin position="1"/>
        <end position="30"/>
    </location>
</feature>
<name>A0A369WA17_9HYPH</name>
<dbReference type="AlphaFoldDB" id="A0A369WA17"/>
<evidence type="ECO:0000313" key="3">
    <source>
        <dbReference type="EMBL" id="RDE08911.1"/>
    </source>
</evidence>
<feature type="transmembrane region" description="Helical" evidence="2">
    <location>
        <begin position="93"/>
        <end position="113"/>
    </location>
</feature>
<evidence type="ECO:0000256" key="1">
    <source>
        <dbReference type="SAM" id="MobiDB-lite"/>
    </source>
</evidence>
<feature type="transmembrane region" description="Helical" evidence="2">
    <location>
        <begin position="35"/>
        <end position="59"/>
    </location>
</feature>
<comment type="caution">
    <text evidence="3">The sequence shown here is derived from an EMBL/GenBank/DDBJ whole genome shotgun (WGS) entry which is preliminary data.</text>
</comment>
<reference evidence="4" key="1">
    <citation type="submission" date="2018-07" db="EMBL/GenBank/DDBJ databases">
        <authorList>
            <person name="Liu B.-T."/>
            <person name="Du Z."/>
        </authorList>
    </citation>
    <scope>NUCLEOTIDE SEQUENCE [LARGE SCALE GENOMIC DNA]</scope>
    <source>
        <strain evidence="4">XYN52</strain>
    </source>
</reference>
<protein>
    <submittedName>
        <fullName evidence="3">Uncharacterized protein</fullName>
    </submittedName>
</protein>
<feature type="transmembrane region" description="Helical" evidence="2">
    <location>
        <begin position="65"/>
        <end position="86"/>
    </location>
</feature>
<proteinExistence type="predicted"/>
<sequence>MILRRLDSLAGPGGRPGAEPEARAETQPARKTRSWLVRFLLVAGVISIVSSAIGAFWLLSAALGFNLVVTASLYGFAVLGMTVFTAGAGGGGAIWLVRLLGPAPAALLLFWGLGAAGL</sequence>
<organism evidence="3 4">
    <name type="scientific">Pelagibacterium lacus</name>
    <dbReference type="NCBI Taxonomy" id="2282655"/>
    <lineage>
        <taxon>Bacteria</taxon>
        <taxon>Pseudomonadati</taxon>
        <taxon>Pseudomonadota</taxon>
        <taxon>Alphaproteobacteria</taxon>
        <taxon>Hyphomicrobiales</taxon>
        <taxon>Devosiaceae</taxon>
        <taxon>Pelagibacterium</taxon>
    </lineage>
</organism>
<keyword evidence="2" id="KW-1133">Transmembrane helix</keyword>
<keyword evidence="2" id="KW-0472">Membrane</keyword>
<evidence type="ECO:0000256" key="2">
    <source>
        <dbReference type="SAM" id="Phobius"/>
    </source>
</evidence>
<dbReference type="EMBL" id="QQNH01000010">
    <property type="protein sequence ID" value="RDE08911.1"/>
    <property type="molecule type" value="Genomic_DNA"/>
</dbReference>